<proteinExistence type="predicted"/>
<dbReference type="AlphaFoldDB" id="A0AA42XEU4"/>
<dbReference type="EMBL" id="JAOCLH010000021">
    <property type="protein sequence ID" value="MDH2172997.1"/>
    <property type="molecule type" value="Genomic_DNA"/>
</dbReference>
<dbReference type="GeneID" id="56338483"/>
<organism evidence="2 3">
    <name type="scientific">Acinetobacter johnsonii</name>
    <dbReference type="NCBI Taxonomy" id="40214"/>
    <lineage>
        <taxon>Bacteria</taxon>
        <taxon>Pseudomonadati</taxon>
        <taxon>Pseudomonadota</taxon>
        <taxon>Gammaproteobacteria</taxon>
        <taxon>Moraxellales</taxon>
        <taxon>Moraxellaceae</taxon>
        <taxon>Acinetobacter</taxon>
    </lineage>
</organism>
<feature type="chain" id="PRO_5041359106" evidence="1">
    <location>
        <begin position="21"/>
        <end position="164"/>
    </location>
</feature>
<name>A0AA42XEU4_ACIJO</name>
<evidence type="ECO:0000313" key="2">
    <source>
        <dbReference type="EMBL" id="MDH2172997.1"/>
    </source>
</evidence>
<feature type="signal peptide" evidence="1">
    <location>
        <begin position="1"/>
        <end position="20"/>
    </location>
</feature>
<gene>
    <name evidence="2" type="ORF">N5J46_11300</name>
</gene>
<dbReference type="Proteomes" id="UP001162261">
    <property type="component" value="Unassembled WGS sequence"/>
</dbReference>
<accession>A0AA42XEU4</accession>
<evidence type="ECO:0000313" key="3">
    <source>
        <dbReference type="Proteomes" id="UP001162261"/>
    </source>
</evidence>
<reference evidence="2" key="1">
    <citation type="submission" date="2022-09" db="EMBL/GenBank/DDBJ databases">
        <title>Intensive care unit water sources are persistently colonized with multi-drug resistant bacteria and are the site of extensive horizontal gene transfer of antibiotic resistance genes.</title>
        <authorList>
            <person name="Diorio-Toth L."/>
        </authorList>
    </citation>
    <scope>NUCLEOTIDE SEQUENCE</scope>
    <source>
        <strain evidence="2">GD03649</strain>
    </source>
</reference>
<protein>
    <submittedName>
        <fullName evidence="2">Uncharacterized protein</fullName>
    </submittedName>
</protein>
<keyword evidence="1" id="KW-0732">Signal</keyword>
<comment type="caution">
    <text evidence="2">The sequence shown here is derived from an EMBL/GenBank/DDBJ whole genome shotgun (WGS) entry which is preliminary data.</text>
</comment>
<dbReference type="RefSeq" id="WP_004980339.1">
    <property type="nucleotide sequence ID" value="NZ_BKWH01000048.1"/>
</dbReference>
<sequence length="164" mass="19382">MKIIKFLIFCLLGYSNISLANEDLNMRTNRDVFEKMPLISLQPMLNFCREKQPQLNVELEQAYLAVKQKLLNTAKVGKDIKYNGVSIFQETEMDQPIDPTFKQEIQNMLEVMSSSMRTVNAEKYCPFLIKRLNHFDEAEFQRMVEMQYFDYMNRAAQKKARSQE</sequence>
<evidence type="ECO:0000256" key="1">
    <source>
        <dbReference type="SAM" id="SignalP"/>
    </source>
</evidence>